<dbReference type="InterPro" id="IPR006143">
    <property type="entry name" value="RND_pump_MFP"/>
</dbReference>
<dbReference type="PANTHER" id="PTHR30097:SF4">
    <property type="entry name" value="SLR6042 PROTEIN"/>
    <property type="match status" value="1"/>
</dbReference>
<dbReference type="Gene3D" id="2.40.50.100">
    <property type="match status" value="1"/>
</dbReference>
<reference evidence="5" key="1">
    <citation type="submission" date="2023-07" db="EMBL/GenBank/DDBJ databases">
        <title>Genomic Encyclopedia of Type Strains, Phase IV (KMG-IV): sequencing the most valuable type-strain genomes for metagenomic binning, comparative biology and taxonomic classification.</title>
        <authorList>
            <person name="Goeker M."/>
        </authorList>
    </citation>
    <scope>NUCLEOTIDE SEQUENCE</scope>
    <source>
        <strain evidence="5">DSM 26174</strain>
    </source>
</reference>
<feature type="domain" description="CzcB-like barrel-sandwich hybrid" evidence="4">
    <location>
        <begin position="70"/>
        <end position="206"/>
    </location>
</feature>
<dbReference type="GO" id="GO:0015679">
    <property type="term" value="P:plasma membrane copper ion transport"/>
    <property type="evidence" value="ECO:0007669"/>
    <property type="project" value="TreeGrafter"/>
</dbReference>
<organism evidence="5 6">
    <name type="scientific">Aureibacter tunicatorum</name>
    <dbReference type="NCBI Taxonomy" id="866807"/>
    <lineage>
        <taxon>Bacteria</taxon>
        <taxon>Pseudomonadati</taxon>
        <taxon>Bacteroidota</taxon>
        <taxon>Cytophagia</taxon>
        <taxon>Cytophagales</taxon>
        <taxon>Persicobacteraceae</taxon>
        <taxon>Aureibacter</taxon>
    </lineage>
</organism>
<dbReference type="PANTHER" id="PTHR30097">
    <property type="entry name" value="CATION EFFLUX SYSTEM PROTEIN CUSB"/>
    <property type="match status" value="1"/>
</dbReference>
<dbReference type="InterPro" id="IPR058792">
    <property type="entry name" value="Beta-barrel_RND_2"/>
</dbReference>
<gene>
    <name evidence="5" type="ORF">HNQ88_000509</name>
</gene>
<accession>A0AAE3XK93</accession>
<feature type="domain" description="CusB-like beta-barrel" evidence="3">
    <location>
        <begin position="212"/>
        <end position="284"/>
    </location>
</feature>
<dbReference type="AlphaFoldDB" id="A0AAE3XK93"/>
<comment type="caution">
    <text evidence="5">The sequence shown here is derived from an EMBL/GenBank/DDBJ whole genome shotgun (WGS) entry which is preliminary data.</text>
</comment>
<evidence type="ECO:0000313" key="5">
    <source>
        <dbReference type="EMBL" id="MDR6237533.1"/>
    </source>
</evidence>
<dbReference type="GO" id="GO:0030313">
    <property type="term" value="C:cell envelope"/>
    <property type="evidence" value="ECO:0007669"/>
    <property type="project" value="TreeGrafter"/>
</dbReference>
<dbReference type="Pfam" id="PF25973">
    <property type="entry name" value="BSH_CzcB"/>
    <property type="match status" value="1"/>
</dbReference>
<dbReference type="EMBL" id="JAVDQD010000001">
    <property type="protein sequence ID" value="MDR6237533.1"/>
    <property type="molecule type" value="Genomic_DNA"/>
</dbReference>
<evidence type="ECO:0000259" key="3">
    <source>
        <dbReference type="Pfam" id="PF25954"/>
    </source>
</evidence>
<comment type="similarity">
    <text evidence="1">Belongs to the membrane fusion protein (MFP) (TC 8.A.1) family.</text>
</comment>
<evidence type="ECO:0000256" key="2">
    <source>
        <dbReference type="ARBA" id="ARBA00022448"/>
    </source>
</evidence>
<evidence type="ECO:0000256" key="1">
    <source>
        <dbReference type="ARBA" id="ARBA00009477"/>
    </source>
</evidence>
<dbReference type="Proteomes" id="UP001185092">
    <property type="component" value="Unassembled WGS sequence"/>
</dbReference>
<dbReference type="SUPFAM" id="SSF111369">
    <property type="entry name" value="HlyD-like secretion proteins"/>
    <property type="match status" value="1"/>
</dbReference>
<dbReference type="InterPro" id="IPR058647">
    <property type="entry name" value="BSH_CzcB-like"/>
</dbReference>
<dbReference type="Gene3D" id="2.40.30.170">
    <property type="match status" value="1"/>
</dbReference>
<dbReference type="NCBIfam" id="TIGR01730">
    <property type="entry name" value="RND_mfp"/>
    <property type="match status" value="1"/>
</dbReference>
<dbReference type="Gene3D" id="2.40.420.20">
    <property type="match status" value="1"/>
</dbReference>
<dbReference type="GO" id="GO:0016020">
    <property type="term" value="C:membrane"/>
    <property type="evidence" value="ECO:0007669"/>
    <property type="project" value="InterPro"/>
</dbReference>
<evidence type="ECO:0000259" key="4">
    <source>
        <dbReference type="Pfam" id="PF25973"/>
    </source>
</evidence>
<dbReference type="InterPro" id="IPR051909">
    <property type="entry name" value="MFP_Cation_Efflux"/>
</dbReference>
<dbReference type="GO" id="GO:0022857">
    <property type="term" value="F:transmembrane transporter activity"/>
    <property type="evidence" value="ECO:0007669"/>
    <property type="project" value="InterPro"/>
</dbReference>
<protein>
    <submittedName>
        <fullName evidence="5">Cobalt-zinc-cadmium efflux system membrane fusion protein</fullName>
    </submittedName>
</protein>
<dbReference type="RefSeq" id="WP_309936998.1">
    <property type="nucleotide sequence ID" value="NZ_AP025305.1"/>
</dbReference>
<dbReference type="Pfam" id="PF25954">
    <property type="entry name" value="Beta-barrel_RND_2"/>
    <property type="match status" value="1"/>
</dbReference>
<keyword evidence="6" id="KW-1185">Reference proteome</keyword>
<proteinExistence type="inferred from homology"/>
<sequence>MKSLQYILLAVAAVILMSCGGEKEVSNDVSLDFSSNEKVTISQAMEKNYKEELFFKGKIEALPALNFEIPSTVSGKVIWSDLNIGDPVKKGQRLASIYSYEMADFQKEIKASKAVLEREKREFTAAESMHASGLISAAEFEAAKAEFVEAKSEYDKNMQQARLYGDNGQATFHINSPVDGVIVTKNIRKGQRVTESFEESAFVVADLSQVRVKLNVFESDIRKIKKGSQVMLSTLADSETVIVGYIDRISSVLDPESKVMSAYLTLDNPDRNLIPEMFVMAKVQELEGKMLTAVPSKAVIFDQDKNFVVKTDGKDYEIAEVKLKGEQNSEYFIEGLASGEAVVSAEALMVYTAIKQAS</sequence>
<name>A0AAE3XK93_9BACT</name>
<evidence type="ECO:0000313" key="6">
    <source>
        <dbReference type="Proteomes" id="UP001185092"/>
    </source>
</evidence>
<dbReference type="GO" id="GO:0060003">
    <property type="term" value="P:copper ion export"/>
    <property type="evidence" value="ECO:0007669"/>
    <property type="project" value="TreeGrafter"/>
</dbReference>
<keyword evidence="2" id="KW-0813">Transport</keyword>
<dbReference type="PROSITE" id="PS51257">
    <property type="entry name" value="PROKAR_LIPOPROTEIN"/>
    <property type="match status" value="1"/>
</dbReference>